<evidence type="ECO:0000259" key="3">
    <source>
        <dbReference type="Pfam" id="PF17782"/>
    </source>
</evidence>
<comment type="caution">
    <text evidence="4">The sequence shown here is derived from an EMBL/GenBank/DDBJ whole genome shotgun (WGS) entry which is preliminary data.</text>
</comment>
<reference evidence="4" key="1">
    <citation type="submission" date="2020-10" db="EMBL/GenBank/DDBJ databases">
        <authorList>
            <person name="Gilroy R."/>
        </authorList>
    </citation>
    <scope>NUCLEOTIDE SEQUENCE</scope>
    <source>
        <strain evidence="4">ChiSjej4B22-9803</strain>
    </source>
</reference>
<feature type="domain" description="Smf/DprA SLOG" evidence="2">
    <location>
        <begin position="78"/>
        <end position="287"/>
    </location>
</feature>
<dbReference type="EMBL" id="DVND01000179">
    <property type="protein sequence ID" value="HIU49103.1"/>
    <property type="molecule type" value="Genomic_DNA"/>
</dbReference>
<sequence>MEHTKYWVWLSSFPNMTPDKITSLLEHFDTVEDIYNAGREAYERVYAIHESDIAALENKDLAAAEQIMERTELSGGRILCYDDADYPDSLRSLSSPPYVLYAKGIMMQWERILGIGVVGTRRFSEYGKVATERICHELAQAGVTIISGMARGIDSIAAVSALRAGNKTIAVLGCGIDVVYPPENRKLMDAIIENGVVLSEYPPASQPVGQHFPARNRIISGLSRGVLATEAPAKSGALITADHAMQSGRDVFAVPGSIFAGNCQGTNLLIQRGAKLVTSARDILEEYPYELSLLKQEDKPKPQRRVNPLPGERVVRHVPAAPVNNIKKVTVEDEKYKGLNAEERQVIGLLIESNLHIDDLARRSGLDMRKLNAMLPVLEMTGYIKKLPGNNYRLNI</sequence>
<organism evidence="4 5">
    <name type="scientific">Candidatus Avimonoglobus intestinipullorum</name>
    <dbReference type="NCBI Taxonomy" id="2840699"/>
    <lineage>
        <taxon>Bacteria</taxon>
        <taxon>Bacillati</taxon>
        <taxon>Bacillota</taxon>
        <taxon>Clostridia</taxon>
        <taxon>Eubacteriales</taxon>
        <taxon>Candidatus Avimonoglobus</taxon>
    </lineage>
</organism>
<comment type="similarity">
    <text evidence="1">Belongs to the DprA/Smf family.</text>
</comment>
<evidence type="ECO:0000313" key="4">
    <source>
        <dbReference type="EMBL" id="HIU49103.1"/>
    </source>
</evidence>
<dbReference type="Pfam" id="PF17782">
    <property type="entry name" value="WHD_DprA"/>
    <property type="match status" value="1"/>
</dbReference>
<dbReference type="InterPro" id="IPR057666">
    <property type="entry name" value="DrpA_SLOG"/>
</dbReference>
<dbReference type="NCBIfam" id="TIGR00732">
    <property type="entry name" value="dprA"/>
    <property type="match status" value="1"/>
</dbReference>
<dbReference type="Proteomes" id="UP000824111">
    <property type="component" value="Unassembled WGS sequence"/>
</dbReference>
<dbReference type="InterPro" id="IPR036390">
    <property type="entry name" value="WH_DNA-bd_sf"/>
</dbReference>
<feature type="domain" description="DprA winged helix" evidence="3">
    <location>
        <begin position="338"/>
        <end position="390"/>
    </location>
</feature>
<dbReference type="SUPFAM" id="SSF102405">
    <property type="entry name" value="MCP/YpsA-like"/>
    <property type="match status" value="1"/>
</dbReference>
<gene>
    <name evidence="4" type="primary">dprA</name>
    <name evidence="4" type="ORF">IAB04_07030</name>
</gene>
<dbReference type="InterPro" id="IPR036388">
    <property type="entry name" value="WH-like_DNA-bd_sf"/>
</dbReference>
<dbReference type="SUPFAM" id="SSF46785">
    <property type="entry name" value="Winged helix' DNA-binding domain"/>
    <property type="match status" value="1"/>
</dbReference>
<evidence type="ECO:0000313" key="5">
    <source>
        <dbReference type="Proteomes" id="UP000824111"/>
    </source>
</evidence>
<evidence type="ECO:0000256" key="1">
    <source>
        <dbReference type="ARBA" id="ARBA00006525"/>
    </source>
</evidence>
<dbReference type="GO" id="GO:0009294">
    <property type="term" value="P:DNA-mediated transformation"/>
    <property type="evidence" value="ECO:0007669"/>
    <property type="project" value="InterPro"/>
</dbReference>
<proteinExistence type="inferred from homology"/>
<dbReference type="PANTHER" id="PTHR43022:SF1">
    <property type="entry name" value="PROTEIN SMF"/>
    <property type="match status" value="1"/>
</dbReference>
<dbReference type="Gene3D" id="3.40.50.450">
    <property type="match status" value="1"/>
</dbReference>
<reference evidence="4" key="2">
    <citation type="journal article" date="2021" name="PeerJ">
        <title>Extensive microbial diversity within the chicken gut microbiome revealed by metagenomics and culture.</title>
        <authorList>
            <person name="Gilroy R."/>
            <person name="Ravi A."/>
            <person name="Getino M."/>
            <person name="Pursley I."/>
            <person name="Horton D.L."/>
            <person name="Alikhan N.F."/>
            <person name="Baker D."/>
            <person name="Gharbi K."/>
            <person name="Hall N."/>
            <person name="Watson M."/>
            <person name="Adriaenssens E.M."/>
            <person name="Foster-Nyarko E."/>
            <person name="Jarju S."/>
            <person name="Secka A."/>
            <person name="Antonio M."/>
            <person name="Oren A."/>
            <person name="Chaudhuri R.R."/>
            <person name="La Ragione R."/>
            <person name="Hildebrand F."/>
            <person name="Pallen M.J."/>
        </authorList>
    </citation>
    <scope>NUCLEOTIDE SEQUENCE</scope>
    <source>
        <strain evidence="4">ChiSjej4B22-9803</strain>
    </source>
</reference>
<protein>
    <submittedName>
        <fullName evidence="4">DNA-protecting protein DprA</fullName>
    </submittedName>
</protein>
<dbReference type="Pfam" id="PF02481">
    <property type="entry name" value="DNA_processg_A"/>
    <property type="match status" value="1"/>
</dbReference>
<dbReference type="PANTHER" id="PTHR43022">
    <property type="entry name" value="PROTEIN SMF"/>
    <property type="match status" value="1"/>
</dbReference>
<evidence type="ECO:0000259" key="2">
    <source>
        <dbReference type="Pfam" id="PF02481"/>
    </source>
</evidence>
<dbReference type="AlphaFoldDB" id="A0A9D1S797"/>
<name>A0A9D1S797_9FIRM</name>
<dbReference type="Gene3D" id="1.10.10.10">
    <property type="entry name" value="Winged helix-like DNA-binding domain superfamily/Winged helix DNA-binding domain"/>
    <property type="match status" value="1"/>
</dbReference>
<dbReference type="InterPro" id="IPR003488">
    <property type="entry name" value="DprA"/>
</dbReference>
<dbReference type="InterPro" id="IPR041614">
    <property type="entry name" value="DprA_WH"/>
</dbReference>
<accession>A0A9D1S797</accession>